<evidence type="ECO:0000259" key="9">
    <source>
        <dbReference type="Pfam" id="PF17917"/>
    </source>
</evidence>
<dbReference type="InterPro" id="IPR041373">
    <property type="entry name" value="RT_RNaseH"/>
</dbReference>
<dbReference type="Pfam" id="PF13456">
    <property type="entry name" value="RVT_3"/>
    <property type="match status" value="1"/>
</dbReference>
<keyword evidence="2" id="KW-0548">Nucleotidyltransferase</keyword>
<accession>A0A438HLN6</accession>
<evidence type="ECO:0000256" key="5">
    <source>
        <dbReference type="ARBA" id="ARBA00022801"/>
    </source>
</evidence>
<dbReference type="PANTHER" id="PTHR48475:SF1">
    <property type="entry name" value="RNASE H TYPE-1 DOMAIN-CONTAINING PROTEIN"/>
    <property type="match status" value="1"/>
</dbReference>
<evidence type="ECO:0000256" key="3">
    <source>
        <dbReference type="ARBA" id="ARBA00022722"/>
    </source>
</evidence>
<gene>
    <name evidence="10" type="primary">pol_2138</name>
    <name evidence="10" type="ORF">CK203_045532</name>
</gene>
<dbReference type="Pfam" id="PF00078">
    <property type="entry name" value="RVT_1"/>
    <property type="match status" value="1"/>
</dbReference>
<dbReference type="InterPro" id="IPR000477">
    <property type="entry name" value="RT_dom"/>
</dbReference>
<dbReference type="Gene3D" id="3.10.10.10">
    <property type="entry name" value="HIV Type 1 Reverse Transcriptase, subunit A, domain 1"/>
    <property type="match status" value="2"/>
</dbReference>
<dbReference type="InterPro" id="IPR043502">
    <property type="entry name" value="DNA/RNA_pol_sf"/>
</dbReference>
<feature type="domain" description="Reverse transcriptase RNase H-like" evidence="9">
    <location>
        <begin position="632"/>
        <end position="707"/>
    </location>
</feature>
<evidence type="ECO:0000259" key="7">
    <source>
        <dbReference type="Pfam" id="PF00078"/>
    </source>
</evidence>
<dbReference type="InterPro" id="IPR002156">
    <property type="entry name" value="RNaseH_domain"/>
</dbReference>
<evidence type="ECO:0000259" key="8">
    <source>
        <dbReference type="Pfam" id="PF13456"/>
    </source>
</evidence>
<proteinExistence type="predicted"/>
<keyword evidence="6" id="KW-0695">RNA-directed DNA polymerase</keyword>
<dbReference type="Pfam" id="PF17917">
    <property type="entry name" value="RT_RNaseH"/>
    <property type="match status" value="1"/>
</dbReference>
<evidence type="ECO:0000256" key="6">
    <source>
        <dbReference type="ARBA" id="ARBA00022918"/>
    </source>
</evidence>
<evidence type="ECO:0000256" key="4">
    <source>
        <dbReference type="ARBA" id="ARBA00022759"/>
    </source>
</evidence>
<dbReference type="PANTHER" id="PTHR48475">
    <property type="entry name" value="RIBONUCLEASE H"/>
    <property type="match status" value="1"/>
</dbReference>
<comment type="caution">
    <text evidence="10">The sequence shown here is derived from an EMBL/GenBank/DDBJ whole genome shotgun (WGS) entry which is preliminary data.</text>
</comment>
<dbReference type="InterPro" id="IPR012337">
    <property type="entry name" value="RNaseH-like_sf"/>
</dbReference>
<dbReference type="InterPro" id="IPR036397">
    <property type="entry name" value="RNaseH_sf"/>
</dbReference>
<evidence type="ECO:0000256" key="2">
    <source>
        <dbReference type="ARBA" id="ARBA00022695"/>
    </source>
</evidence>
<keyword evidence="4" id="KW-0255">Endonuclease</keyword>
<evidence type="ECO:0000313" key="11">
    <source>
        <dbReference type="Proteomes" id="UP000288805"/>
    </source>
</evidence>
<dbReference type="Gene3D" id="3.30.420.10">
    <property type="entry name" value="Ribonuclease H-like superfamily/Ribonuclease H"/>
    <property type="match status" value="1"/>
</dbReference>
<dbReference type="SUPFAM" id="SSF56672">
    <property type="entry name" value="DNA/RNA polymerases"/>
    <property type="match status" value="1"/>
</dbReference>
<keyword evidence="1" id="KW-0808">Transferase</keyword>
<keyword evidence="5" id="KW-0378">Hydrolase</keyword>
<dbReference type="GO" id="GO:0004523">
    <property type="term" value="F:RNA-DNA hybrid ribonuclease activity"/>
    <property type="evidence" value="ECO:0007669"/>
    <property type="project" value="InterPro"/>
</dbReference>
<sequence>MVLRSLQPKIAIHVVGIPLTYFDYLVLDLYDVEDGISRGLWTNSSPTDVKEKKPSREQRSIDVSIISYTSQRPPRCHQPVLKLPGAHSSYAPQQYRPQAPHQTYDQTYTPPTLSLPYYATQGIERPPISYMAIRQPCYATQFAMRPTSSYPKPRAQQTSAFFALRTYRQFSQLGMLLSQALWKLTKDDSNPEPIVSDGIYEIGKVTLGPQMPTPFRLVSEAASVQTTTIEPLTFPHYNVQMSFVLVLDIEEVQTPYVNVSQSSNIQYILCEGRIRVDPYGDGWQSHMHIRAYNNTQRMVMGTLKIELLIGSATFVTVFQHGSTVVLDMMRSMSYLPDMGLGRRQHGPNEFMAIPDHDAELQRLIHQLQLSDGAPGTSTSALAALSFPDHMSLMMLYFSDKIDKHGTFAKIGDIVDGAIPHDEYIDEMLAMSMSQIEEEEIQKHLSVGFLLVIEYPKWLANVVHVLKKDDKVKVYVDFRDLNKGTYCYRVIPFGLKNVGATYQRAATTLFHDMMHQDVEVYVDDMIVKSRDRADHLVALERFFKKIRQFRLRPNPKKFIFKVTYGKLLGYMVSKKGIEADSDKIRVILDMSAPRTEREIRGFLGRVNLLFGMISVNAHLRGSESTYCHLQFWQEAIYYLSKMMLDYETRYVMIEHYYLALVWATHRLRYYMTKYSMYLISYLDPLRYLFDRPALVGRLMRLLVLLIDFDIHYVTQKSIRGSIVADHLASLPVSDGRVIDDDFPNKDVVVVTSLSGWRMYFDGVANHYGYEIGVLLISSYGDHIPKYVRLAFSNRHPAINNIVEYEACILGLEMNLELRIRQMEVFGDSNLVLRQIQGKWKTRYVKHRPYQAYLELLVGRFDDLRYTHLPKA</sequence>
<dbReference type="CDD" id="cd09279">
    <property type="entry name" value="RNase_HI_like"/>
    <property type="match status" value="1"/>
</dbReference>
<dbReference type="CDD" id="cd01647">
    <property type="entry name" value="RT_LTR"/>
    <property type="match status" value="1"/>
</dbReference>
<dbReference type="GO" id="GO:0003676">
    <property type="term" value="F:nucleic acid binding"/>
    <property type="evidence" value="ECO:0007669"/>
    <property type="project" value="InterPro"/>
</dbReference>
<feature type="domain" description="RNase H type-1" evidence="8">
    <location>
        <begin position="798"/>
        <end position="868"/>
    </location>
</feature>
<evidence type="ECO:0000256" key="1">
    <source>
        <dbReference type="ARBA" id="ARBA00022679"/>
    </source>
</evidence>
<evidence type="ECO:0000313" key="10">
    <source>
        <dbReference type="EMBL" id="RVW85319.1"/>
    </source>
</evidence>
<name>A0A438HLN6_VITVI</name>
<organism evidence="10 11">
    <name type="scientific">Vitis vinifera</name>
    <name type="common">Grape</name>
    <dbReference type="NCBI Taxonomy" id="29760"/>
    <lineage>
        <taxon>Eukaryota</taxon>
        <taxon>Viridiplantae</taxon>
        <taxon>Streptophyta</taxon>
        <taxon>Embryophyta</taxon>
        <taxon>Tracheophyta</taxon>
        <taxon>Spermatophyta</taxon>
        <taxon>Magnoliopsida</taxon>
        <taxon>eudicotyledons</taxon>
        <taxon>Gunneridae</taxon>
        <taxon>Pentapetalae</taxon>
        <taxon>rosids</taxon>
        <taxon>Vitales</taxon>
        <taxon>Vitaceae</taxon>
        <taxon>Viteae</taxon>
        <taxon>Vitis</taxon>
    </lineage>
</organism>
<dbReference type="SUPFAM" id="SSF53098">
    <property type="entry name" value="Ribonuclease H-like"/>
    <property type="match status" value="1"/>
</dbReference>
<dbReference type="Gene3D" id="3.30.70.270">
    <property type="match status" value="1"/>
</dbReference>
<dbReference type="InterPro" id="IPR043128">
    <property type="entry name" value="Rev_trsase/Diguanyl_cyclase"/>
</dbReference>
<dbReference type="EMBL" id="QGNW01000205">
    <property type="protein sequence ID" value="RVW85319.1"/>
    <property type="molecule type" value="Genomic_DNA"/>
</dbReference>
<dbReference type="AlphaFoldDB" id="A0A438HLN6"/>
<protein>
    <submittedName>
        <fullName evidence="10">Retrovirus-related Pol polyprotein from transposon 297</fullName>
    </submittedName>
</protein>
<feature type="domain" description="Reverse transcriptase" evidence="7">
    <location>
        <begin position="455"/>
        <end position="570"/>
    </location>
</feature>
<reference evidence="10 11" key="1">
    <citation type="journal article" date="2018" name="PLoS Genet.">
        <title>Population sequencing reveals clonal diversity and ancestral inbreeding in the grapevine cultivar Chardonnay.</title>
        <authorList>
            <person name="Roach M.J."/>
            <person name="Johnson D.L."/>
            <person name="Bohlmann J."/>
            <person name="van Vuuren H.J."/>
            <person name="Jones S.J."/>
            <person name="Pretorius I.S."/>
            <person name="Schmidt S.A."/>
            <person name="Borneman A.R."/>
        </authorList>
    </citation>
    <scope>NUCLEOTIDE SEQUENCE [LARGE SCALE GENOMIC DNA]</scope>
    <source>
        <strain evidence="11">cv. Chardonnay</strain>
        <tissue evidence="10">Leaf</tissue>
    </source>
</reference>
<keyword evidence="3" id="KW-0540">Nuclease</keyword>
<dbReference type="Proteomes" id="UP000288805">
    <property type="component" value="Unassembled WGS sequence"/>
</dbReference>
<dbReference type="GO" id="GO:0003964">
    <property type="term" value="F:RNA-directed DNA polymerase activity"/>
    <property type="evidence" value="ECO:0007669"/>
    <property type="project" value="UniProtKB-KW"/>
</dbReference>